<dbReference type="RefSeq" id="WP_060531750.1">
    <property type="nucleotide sequence ID" value="NZ_CP013023.1"/>
</dbReference>
<gene>
    <name evidence="4" type="ORF">AR543_03095</name>
</gene>
<feature type="binding site" evidence="1">
    <location>
        <position position="50"/>
    </location>
    <ligand>
        <name>ATP</name>
        <dbReference type="ChEBI" id="CHEBI:30616"/>
    </ligand>
</feature>
<dbReference type="GO" id="GO:0004672">
    <property type="term" value="F:protein kinase activity"/>
    <property type="evidence" value="ECO:0007669"/>
    <property type="project" value="InterPro"/>
</dbReference>
<dbReference type="Gene3D" id="1.10.510.10">
    <property type="entry name" value="Transferase(Phosphotransferase) domain 1"/>
    <property type="match status" value="1"/>
</dbReference>
<reference evidence="4 5" key="2">
    <citation type="journal article" date="2016" name="Int. J. Syst. Evol. Microbiol.">
        <title>Paenibacillus bovis sp. nov., isolated from raw yak (Bos grunniens) milk.</title>
        <authorList>
            <person name="Gao C."/>
            <person name="Han J."/>
            <person name="Liu Z."/>
            <person name="Xu X."/>
            <person name="Hang F."/>
            <person name="Wu Z."/>
        </authorList>
    </citation>
    <scope>NUCLEOTIDE SEQUENCE [LARGE SCALE GENOMIC DNA]</scope>
    <source>
        <strain evidence="4 5">BD3526</strain>
    </source>
</reference>
<dbReference type="PROSITE" id="PS50011">
    <property type="entry name" value="PROTEIN_KINASE_DOM"/>
    <property type="match status" value="1"/>
</dbReference>
<name>A0A172ZCN7_9BACL</name>
<dbReference type="OrthoDB" id="583109at2"/>
<dbReference type="PROSITE" id="PS00107">
    <property type="entry name" value="PROTEIN_KINASE_ATP"/>
    <property type="match status" value="1"/>
</dbReference>
<organism evidence="4 5">
    <name type="scientific">Paenibacillus bovis</name>
    <dbReference type="NCBI Taxonomy" id="1616788"/>
    <lineage>
        <taxon>Bacteria</taxon>
        <taxon>Bacillati</taxon>
        <taxon>Bacillota</taxon>
        <taxon>Bacilli</taxon>
        <taxon>Bacillales</taxon>
        <taxon>Paenibacillaceae</taxon>
        <taxon>Paenibacillus</taxon>
    </lineage>
</organism>
<feature type="transmembrane region" description="Helical" evidence="2">
    <location>
        <begin position="292"/>
        <end position="310"/>
    </location>
</feature>
<keyword evidence="1" id="KW-0547">Nucleotide-binding</keyword>
<keyword evidence="1" id="KW-0067">ATP-binding</keyword>
<feature type="domain" description="Protein kinase" evidence="3">
    <location>
        <begin position="22"/>
        <end position="312"/>
    </location>
</feature>
<dbReference type="EMBL" id="CP013023">
    <property type="protein sequence ID" value="ANF95122.1"/>
    <property type="molecule type" value="Genomic_DNA"/>
</dbReference>
<reference evidence="5" key="1">
    <citation type="submission" date="2015-10" db="EMBL/GenBank/DDBJ databases">
        <title>Genome of Paenibacillus bovis sp. nov.</title>
        <authorList>
            <person name="Wu Z."/>
            <person name="Gao C."/>
            <person name="Liu Z."/>
            <person name="Zheng H."/>
        </authorList>
    </citation>
    <scope>NUCLEOTIDE SEQUENCE [LARGE SCALE GENOMIC DNA]</scope>
    <source>
        <strain evidence="5">BD3526</strain>
    </source>
</reference>
<dbReference type="Pfam" id="PF00069">
    <property type="entry name" value="Pkinase"/>
    <property type="match status" value="1"/>
</dbReference>
<accession>A0A172ZCN7</accession>
<evidence type="ECO:0000256" key="1">
    <source>
        <dbReference type="PROSITE-ProRule" id="PRU10141"/>
    </source>
</evidence>
<keyword evidence="5" id="KW-1185">Reference proteome</keyword>
<dbReference type="AlphaFoldDB" id="A0A172ZCN7"/>
<proteinExistence type="predicted"/>
<protein>
    <recommendedName>
        <fullName evidence="3">Protein kinase domain-containing protein</fullName>
    </recommendedName>
</protein>
<evidence type="ECO:0000313" key="5">
    <source>
        <dbReference type="Proteomes" id="UP000078148"/>
    </source>
</evidence>
<sequence length="312" mass="35521">MSYHSELPAGTTVTGRTRGQQYVIQRTLGKGTNGIVYLVDGPQGQPYALKLATENHDLQPEIKLLVSLHKHWKRTGRNDSNRYLYDADDYEDEGRQIPFYVMKYVKGQPLSVYLRSRGSDKIGMAGLGILEILLELHESGWVFGDLKAEHVIITEEGEVELIDYGGARQQGKSIHQFTEWYDRHYWKAGTRTGDFAYDLFAFAVICIKLFNEPALHKMITTRLPQMRSEADLVVLIDETPGLALYSSWLKKAVRGEFRNSREAYNSWKAISRSGLPSSRSSSDMMTQKLKRAFIWSLIALAVVLYITIYIKG</sequence>
<evidence type="ECO:0000259" key="3">
    <source>
        <dbReference type="PROSITE" id="PS50011"/>
    </source>
</evidence>
<dbReference type="InterPro" id="IPR011009">
    <property type="entry name" value="Kinase-like_dom_sf"/>
</dbReference>
<dbReference type="SUPFAM" id="SSF56112">
    <property type="entry name" value="Protein kinase-like (PK-like)"/>
    <property type="match status" value="1"/>
</dbReference>
<keyword evidence="2" id="KW-0472">Membrane</keyword>
<dbReference type="GO" id="GO:0005524">
    <property type="term" value="F:ATP binding"/>
    <property type="evidence" value="ECO:0007669"/>
    <property type="project" value="UniProtKB-UniRule"/>
</dbReference>
<keyword evidence="2" id="KW-0812">Transmembrane</keyword>
<evidence type="ECO:0000256" key="2">
    <source>
        <dbReference type="SAM" id="Phobius"/>
    </source>
</evidence>
<dbReference type="InterPro" id="IPR017441">
    <property type="entry name" value="Protein_kinase_ATP_BS"/>
</dbReference>
<dbReference type="SMART" id="SM00220">
    <property type="entry name" value="S_TKc"/>
    <property type="match status" value="1"/>
</dbReference>
<dbReference type="KEGG" id="pbv:AR543_03095"/>
<dbReference type="Gene3D" id="3.30.200.20">
    <property type="entry name" value="Phosphorylase Kinase, domain 1"/>
    <property type="match status" value="1"/>
</dbReference>
<dbReference type="STRING" id="1616788.AR543_03095"/>
<dbReference type="InterPro" id="IPR000719">
    <property type="entry name" value="Prot_kinase_dom"/>
</dbReference>
<evidence type="ECO:0000313" key="4">
    <source>
        <dbReference type="EMBL" id="ANF95122.1"/>
    </source>
</evidence>
<keyword evidence="2" id="KW-1133">Transmembrane helix</keyword>
<dbReference type="Proteomes" id="UP000078148">
    <property type="component" value="Chromosome"/>
</dbReference>